<gene>
    <name evidence="15" type="ORF">K435DRAFT_815795</name>
</gene>
<dbReference type="Proteomes" id="UP000297245">
    <property type="component" value="Unassembled WGS sequence"/>
</dbReference>
<evidence type="ECO:0000256" key="12">
    <source>
        <dbReference type="ARBA" id="ARBA00023136"/>
    </source>
</evidence>
<evidence type="ECO:0000256" key="6">
    <source>
        <dbReference type="ARBA" id="ARBA00022692"/>
    </source>
</evidence>
<evidence type="ECO:0000256" key="5">
    <source>
        <dbReference type="ARBA" id="ARBA00022617"/>
    </source>
</evidence>
<keyword evidence="10 13" id="KW-0408">Iron</keyword>
<keyword evidence="6 14" id="KW-0812">Transmembrane</keyword>
<keyword evidence="12 14" id="KW-0472">Membrane</keyword>
<comment type="similarity">
    <text evidence="4">Belongs to the cytochrome P450 family.</text>
</comment>
<reference evidence="15 16" key="1">
    <citation type="journal article" date="2019" name="Nat. Ecol. Evol.">
        <title>Megaphylogeny resolves global patterns of mushroom evolution.</title>
        <authorList>
            <person name="Varga T."/>
            <person name="Krizsan K."/>
            <person name="Foldi C."/>
            <person name="Dima B."/>
            <person name="Sanchez-Garcia M."/>
            <person name="Sanchez-Ramirez S."/>
            <person name="Szollosi G.J."/>
            <person name="Szarkandi J.G."/>
            <person name="Papp V."/>
            <person name="Albert L."/>
            <person name="Andreopoulos W."/>
            <person name="Angelini C."/>
            <person name="Antonin V."/>
            <person name="Barry K.W."/>
            <person name="Bougher N.L."/>
            <person name="Buchanan P."/>
            <person name="Buyck B."/>
            <person name="Bense V."/>
            <person name="Catcheside P."/>
            <person name="Chovatia M."/>
            <person name="Cooper J."/>
            <person name="Damon W."/>
            <person name="Desjardin D."/>
            <person name="Finy P."/>
            <person name="Geml J."/>
            <person name="Haridas S."/>
            <person name="Hughes K."/>
            <person name="Justo A."/>
            <person name="Karasinski D."/>
            <person name="Kautmanova I."/>
            <person name="Kiss B."/>
            <person name="Kocsube S."/>
            <person name="Kotiranta H."/>
            <person name="LaButti K.M."/>
            <person name="Lechner B.E."/>
            <person name="Liimatainen K."/>
            <person name="Lipzen A."/>
            <person name="Lukacs Z."/>
            <person name="Mihaltcheva S."/>
            <person name="Morgado L.N."/>
            <person name="Niskanen T."/>
            <person name="Noordeloos M.E."/>
            <person name="Ohm R.A."/>
            <person name="Ortiz-Santana B."/>
            <person name="Ovrebo C."/>
            <person name="Racz N."/>
            <person name="Riley R."/>
            <person name="Savchenko A."/>
            <person name="Shiryaev A."/>
            <person name="Soop K."/>
            <person name="Spirin V."/>
            <person name="Szebenyi C."/>
            <person name="Tomsovsky M."/>
            <person name="Tulloss R.E."/>
            <person name="Uehling J."/>
            <person name="Grigoriev I.V."/>
            <person name="Vagvolgyi C."/>
            <person name="Papp T."/>
            <person name="Martin F.M."/>
            <person name="Miettinen O."/>
            <person name="Hibbett D.S."/>
            <person name="Nagy L.G."/>
        </authorList>
    </citation>
    <scope>NUCLEOTIDE SEQUENCE [LARGE SCALE GENOMIC DNA]</scope>
    <source>
        <strain evidence="15 16">CBS 962.96</strain>
    </source>
</reference>
<dbReference type="GO" id="GO:0020037">
    <property type="term" value="F:heme binding"/>
    <property type="evidence" value="ECO:0007669"/>
    <property type="project" value="InterPro"/>
</dbReference>
<dbReference type="PRINTS" id="PR00385">
    <property type="entry name" value="P450"/>
</dbReference>
<feature type="transmembrane region" description="Helical" evidence="14">
    <location>
        <begin position="21"/>
        <end position="38"/>
    </location>
</feature>
<accession>A0A4V4HII9</accession>
<keyword evidence="11" id="KW-0503">Monooxygenase</keyword>
<keyword evidence="8 14" id="KW-1133">Transmembrane helix</keyword>
<sequence length="559" mass="62549">MAPRSMTPEVLGRFSALFQDPLTSLGVLGGLFVVYTIYKRFTRISISHVPGPEPETFVLGSLPELFQSQAASADFKWMDQFGDVIRVKGIFGEDRLLVSDPKALQYIMHTSGYNYPKWPERTEISRVLMGRGLLWADGEIHKRQRKAMLPGFGAPESKSFVPIFNKMAGQLTAQWSDMLASSPDQSAVLNVASWLSRVTMDSLGEAAFDYHFGALEERDNALMKAYFGLMSDTLGQPPRSAIFTQTFMPVWYLRLMSKYSRARRMVHARHTAELANDIARELIAMKSEALTSGKERGKDILSLLVQANASENPANRLTEEEMLAQMRTLLLAGHETSATSMTWLFLELARHPEVQSKLRAEIRATEQSIHSRGGTGFTANDFDNMPYMTAVIKEALRFHPAVYANYRITARDDVLPLSQPIRTTNGKVLDQLPVGKGTKIVLSIAGYNRNKEVFGEDADVFNPDRWFRNSEDTKKGPTLGVYGNLLTFAGGIRTCIGWRFAICEVQATLVELINNFEFAPTSDLDRLRREACLVMIPTLQGEEVKGENLPLKVTIAARD</sequence>
<feature type="binding site" description="axial binding residue" evidence="13">
    <location>
        <position position="495"/>
    </location>
    <ligand>
        <name>heme</name>
        <dbReference type="ChEBI" id="CHEBI:30413"/>
    </ligand>
    <ligandPart>
        <name>Fe</name>
        <dbReference type="ChEBI" id="CHEBI:18248"/>
    </ligandPart>
</feature>
<evidence type="ECO:0000256" key="4">
    <source>
        <dbReference type="ARBA" id="ARBA00010617"/>
    </source>
</evidence>
<dbReference type="PANTHER" id="PTHR24305">
    <property type="entry name" value="CYTOCHROME P450"/>
    <property type="match status" value="1"/>
</dbReference>
<proteinExistence type="inferred from homology"/>
<evidence type="ECO:0000256" key="3">
    <source>
        <dbReference type="ARBA" id="ARBA00004721"/>
    </source>
</evidence>
<keyword evidence="5 13" id="KW-0349">Heme</keyword>
<evidence type="ECO:0000256" key="2">
    <source>
        <dbReference type="ARBA" id="ARBA00004370"/>
    </source>
</evidence>
<evidence type="ECO:0000256" key="11">
    <source>
        <dbReference type="ARBA" id="ARBA00023033"/>
    </source>
</evidence>
<comment type="cofactor">
    <cofactor evidence="1 13">
        <name>heme</name>
        <dbReference type="ChEBI" id="CHEBI:30413"/>
    </cofactor>
</comment>
<keyword evidence="7 13" id="KW-0479">Metal-binding</keyword>
<dbReference type="InterPro" id="IPR050121">
    <property type="entry name" value="Cytochrome_P450_monoxygenase"/>
</dbReference>
<evidence type="ECO:0000313" key="15">
    <source>
        <dbReference type="EMBL" id="THV06716.1"/>
    </source>
</evidence>
<evidence type="ECO:0000256" key="1">
    <source>
        <dbReference type="ARBA" id="ARBA00001971"/>
    </source>
</evidence>
<dbReference type="InterPro" id="IPR036396">
    <property type="entry name" value="Cyt_P450_sf"/>
</dbReference>
<name>A0A4V4HII9_DENBC</name>
<comment type="subcellular location">
    <subcellularLocation>
        <location evidence="2">Membrane</location>
    </subcellularLocation>
</comment>
<evidence type="ECO:0000256" key="8">
    <source>
        <dbReference type="ARBA" id="ARBA00022989"/>
    </source>
</evidence>
<keyword evidence="16" id="KW-1185">Reference proteome</keyword>
<protein>
    <submittedName>
        <fullName evidence="15">Cytochrome P450</fullName>
    </submittedName>
</protein>
<keyword evidence="9" id="KW-0560">Oxidoreductase</keyword>
<dbReference type="OrthoDB" id="1470350at2759"/>
<evidence type="ECO:0000256" key="14">
    <source>
        <dbReference type="SAM" id="Phobius"/>
    </source>
</evidence>
<evidence type="ECO:0000256" key="10">
    <source>
        <dbReference type="ARBA" id="ARBA00023004"/>
    </source>
</evidence>
<evidence type="ECO:0000256" key="13">
    <source>
        <dbReference type="PIRSR" id="PIRSR602401-1"/>
    </source>
</evidence>
<dbReference type="GO" id="GO:0016020">
    <property type="term" value="C:membrane"/>
    <property type="evidence" value="ECO:0007669"/>
    <property type="project" value="UniProtKB-SubCell"/>
</dbReference>
<dbReference type="GO" id="GO:0005506">
    <property type="term" value="F:iron ion binding"/>
    <property type="evidence" value="ECO:0007669"/>
    <property type="project" value="InterPro"/>
</dbReference>
<dbReference type="Pfam" id="PF00067">
    <property type="entry name" value="p450"/>
    <property type="match status" value="1"/>
</dbReference>
<dbReference type="GO" id="GO:0016705">
    <property type="term" value="F:oxidoreductase activity, acting on paired donors, with incorporation or reduction of molecular oxygen"/>
    <property type="evidence" value="ECO:0007669"/>
    <property type="project" value="InterPro"/>
</dbReference>
<evidence type="ECO:0000256" key="9">
    <source>
        <dbReference type="ARBA" id="ARBA00023002"/>
    </source>
</evidence>
<dbReference type="AlphaFoldDB" id="A0A4V4HII9"/>
<dbReference type="SUPFAM" id="SSF48264">
    <property type="entry name" value="Cytochrome P450"/>
    <property type="match status" value="1"/>
</dbReference>
<dbReference type="CDD" id="cd11069">
    <property type="entry name" value="CYP_FUM15-like"/>
    <property type="match status" value="1"/>
</dbReference>
<dbReference type="InterPro" id="IPR002401">
    <property type="entry name" value="Cyt_P450_E_grp-I"/>
</dbReference>
<dbReference type="GO" id="GO:0004497">
    <property type="term" value="F:monooxygenase activity"/>
    <property type="evidence" value="ECO:0007669"/>
    <property type="project" value="UniProtKB-KW"/>
</dbReference>
<dbReference type="PRINTS" id="PR00463">
    <property type="entry name" value="EP450I"/>
</dbReference>
<dbReference type="InterPro" id="IPR001128">
    <property type="entry name" value="Cyt_P450"/>
</dbReference>
<evidence type="ECO:0000313" key="16">
    <source>
        <dbReference type="Proteomes" id="UP000297245"/>
    </source>
</evidence>
<dbReference type="Gene3D" id="1.10.630.10">
    <property type="entry name" value="Cytochrome P450"/>
    <property type="match status" value="1"/>
</dbReference>
<evidence type="ECO:0000256" key="7">
    <source>
        <dbReference type="ARBA" id="ARBA00022723"/>
    </source>
</evidence>
<dbReference type="EMBL" id="ML179041">
    <property type="protein sequence ID" value="THV06716.1"/>
    <property type="molecule type" value="Genomic_DNA"/>
</dbReference>
<dbReference type="PANTHER" id="PTHR24305:SF166">
    <property type="entry name" value="CYTOCHROME P450 12A4, MITOCHONDRIAL-RELATED"/>
    <property type="match status" value="1"/>
</dbReference>
<organism evidence="15 16">
    <name type="scientific">Dendrothele bispora (strain CBS 962.96)</name>
    <dbReference type="NCBI Taxonomy" id="1314807"/>
    <lineage>
        <taxon>Eukaryota</taxon>
        <taxon>Fungi</taxon>
        <taxon>Dikarya</taxon>
        <taxon>Basidiomycota</taxon>
        <taxon>Agaricomycotina</taxon>
        <taxon>Agaricomycetes</taxon>
        <taxon>Agaricomycetidae</taxon>
        <taxon>Agaricales</taxon>
        <taxon>Agaricales incertae sedis</taxon>
        <taxon>Dendrothele</taxon>
    </lineage>
</organism>
<comment type="pathway">
    <text evidence="3">Secondary metabolite biosynthesis; terpenoid biosynthesis.</text>
</comment>